<dbReference type="Gene3D" id="3.50.50.60">
    <property type="entry name" value="FAD/NAD(P)-binding domain"/>
    <property type="match status" value="1"/>
</dbReference>
<name>A0A838LBI3_9SPHN</name>
<evidence type="ECO:0000259" key="1">
    <source>
        <dbReference type="Pfam" id="PF13454"/>
    </source>
</evidence>
<dbReference type="PANTHER" id="PTHR40254:SF1">
    <property type="entry name" value="BLR0577 PROTEIN"/>
    <property type="match status" value="1"/>
</dbReference>
<keyword evidence="3" id="KW-1185">Reference proteome</keyword>
<dbReference type="RefSeq" id="WP_160366624.1">
    <property type="nucleotide sequence ID" value="NZ_JACEIB010000007.1"/>
</dbReference>
<dbReference type="Pfam" id="PF13454">
    <property type="entry name" value="NAD_binding_9"/>
    <property type="match status" value="1"/>
</dbReference>
<gene>
    <name evidence="2" type="ORF">HZF05_12140</name>
</gene>
<dbReference type="EMBL" id="JACEIB010000007">
    <property type="protein sequence ID" value="MBA2934848.1"/>
    <property type="molecule type" value="Genomic_DNA"/>
</dbReference>
<evidence type="ECO:0000313" key="2">
    <source>
        <dbReference type="EMBL" id="MBA2934848.1"/>
    </source>
</evidence>
<reference evidence="2 3" key="1">
    <citation type="submission" date="2020-07" db="EMBL/GenBank/DDBJ databases">
        <authorList>
            <person name="Sun Q."/>
        </authorList>
    </citation>
    <scope>NUCLEOTIDE SEQUENCE [LARGE SCALE GENOMIC DNA]</scope>
    <source>
        <strain evidence="2 3">CGMCC 1.13654</strain>
    </source>
</reference>
<protein>
    <submittedName>
        <fullName evidence="2">FAD/NAD(P)-binding protein</fullName>
    </submittedName>
</protein>
<proteinExistence type="predicted"/>
<dbReference type="AlphaFoldDB" id="A0A838LBI3"/>
<comment type="caution">
    <text evidence="2">The sequence shown here is derived from an EMBL/GenBank/DDBJ whole genome shotgun (WGS) entry which is preliminary data.</text>
</comment>
<organism evidence="2 3">
    <name type="scientific">Sphingomonas chungangi</name>
    <dbReference type="NCBI Taxonomy" id="2683589"/>
    <lineage>
        <taxon>Bacteria</taxon>
        <taxon>Pseudomonadati</taxon>
        <taxon>Pseudomonadota</taxon>
        <taxon>Alphaproteobacteria</taxon>
        <taxon>Sphingomonadales</taxon>
        <taxon>Sphingomonadaceae</taxon>
        <taxon>Sphingomonas</taxon>
    </lineage>
</organism>
<dbReference type="InterPro" id="IPR038732">
    <property type="entry name" value="HpyO/CreE_NAD-binding"/>
</dbReference>
<accession>A0A838LBI3</accession>
<dbReference type="SUPFAM" id="SSF51905">
    <property type="entry name" value="FAD/NAD(P)-binding domain"/>
    <property type="match status" value="1"/>
</dbReference>
<dbReference type="InterPro" id="IPR052189">
    <property type="entry name" value="L-asp_N-monooxygenase_NS-form"/>
</dbReference>
<evidence type="ECO:0000313" key="3">
    <source>
        <dbReference type="Proteomes" id="UP000570166"/>
    </source>
</evidence>
<dbReference type="Proteomes" id="UP000570166">
    <property type="component" value="Unassembled WGS sequence"/>
</dbReference>
<dbReference type="InterPro" id="IPR036188">
    <property type="entry name" value="FAD/NAD-bd_sf"/>
</dbReference>
<dbReference type="PANTHER" id="PTHR40254">
    <property type="entry name" value="BLR0577 PROTEIN"/>
    <property type="match status" value="1"/>
</dbReference>
<feature type="domain" description="FAD-dependent urate hydroxylase HpyO/Asp monooxygenase CreE-like FAD/NAD(P)-binding" evidence="1">
    <location>
        <begin position="7"/>
        <end position="148"/>
    </location>
</feature>
<sequence>MKRDHVAIVGGGFSGTLLAVNLLRHDGPRATLIERREHTARGVAYSAAHPDHLLNVRAENMSALPDDPDHFVRWLEEHRPGVGGFVPRLVYGDYLDALLTETMARAPGRLEVVRAEARDVTVEAEGVRLALADGSRLAADSAVLAPGNLPPITPGGIDPAALPEGSYVTDPWHGDILSGLGPDDTLLVLGTGLTMVDIALLAEARGLEGRIVALSRHGLVPRPHVRGVPATRRSERPQPTASALVAALRERAAKVDWRAAVDELRPYTQGLWRAMNIAERQRFLRHLRPWWDVHRHRLAPSVARTIEAMRESGKLAIVAGKVTDAQADGEHTRLTYRPRHEDGEETLRVRRIVNGTGPQGDLTATREPLLINLRDRGLLRADPLRIGIDVDQESRAIAADGSSSDRLTVIGPMTRGAFWEIVAVPDIRRQAWSVARRLANAQWVEGEGL</sequence>